<dbReference type="EMBL" id="JARKIE010000454">
    <property type="protein sequence ID" value="KAJ7637519.1"/>
    <property type="molecule type" value="Genomic_DNA"/>
</dbReference>
<dbReference type="Pfam" id="PF17667">
    <property type="entry name" value="Pkinase_fungal"/>
    <property type="match status" value="1"/>
</dbReference>
<gene>
    <name evidence="3" type="ORF">B0H17DRAFT_1106757</name>
</gene>
<accession>A0AAD7FTS4</accession>
<feature type="domain" description="Fungal-type protein kinase" evidence="2">
    <location>
        <begin position="157"/>
        <end position="495"/>
    </location>
</feature>
<feature type="compositionally biased region" description="Basic and acidic residues" evidence="1">
    <location>
        <begin position="629"/>
        <end position="642"/>
    </location>
</feature>
<name>A0AAD7FTS4_MYCRO</name>
<evidence type="ECO:0000256" key="1">
    <source>
        <dbReference type="SAM" id="MobiDB-lite"/>
    </source>
</evidence>
<proteinExistence type="predicted"/>
<evidence type="ECO:0000259" key="2">
    <source>
        <dbReference type="Pfam" id="PF17667"/>
    </source>
</evidence>
<dbReference type="InterPro" id="IPR011009">
    <property type="entry name" value="Kinase-like_dom_sf"/>
</dbReference>
<organism evidence="3 4">
    <name type="scientific">Mycena rosella</name>
    <name type="common">Pink bonnet</name>
    <name type="synonym">Agaricus rosellus</name>
    <dbReference type="NCBI Taxonomy" id="1033263"/>
    <lineage>
        <taxon>Eukaryota</taxon>
        <taxon>Fungi</taxon>
        <taxon>Dikarya</taxon>
        <taxon>Basidiomycota</taxon>
        <taxon>Agaricomycotina</taxon>
        <taxon>Agaricomycetes</taxon>
        <taxon>Agaricomycetidae</taxon>
        <taxon>Agaricales</taxon>
        <taxon>Marasmiineae</taxon>
        <taxon>Mycenaceae</taxon>
        <taxon>Mycena</taxon>
    </lineage>
</organism>
<protein>
    <recommendedName>
        <fullName evidence="2">Fungal-type protein kinase domain-containing protein</fullName>
    </recommendedName>
</protein>
<dbReference type="Proteomes" id="UP001221757">
    <property type="component" value="Unassembled WGS sequence"/>
</dbReference>
<dbReference type="InterPro" id="IPR008266">
    <property type="entry name" value="Tyr_kinase_AS"/>
</dbReference>
<dbReference type="PANTHER" id="PTHR38248:SF2">
    <property type="entry name" value="FUNK1 11"/>
    <property type="match status" value="1"/>
</dbReference>
<evidence type="ECO:0000313" key="4">
    <source>
        <dbReference type="Proteomes" id="UP001221757"/>
    </source>
</evidence>
<dbReference type="InterPro" id="IPR040976">
    <property type="entry name" value="Pkinase_fungal"/>
</dbReference>
<dbReference type="PANTHER" id="PTHR38248">
    <property type="entry name" value="FUNK1 6"/>
    <property type="match status" value="1"/>
</dbReference>
<dbReference type="SUPFAM" id="SSF56112">
    <property type="entry name" value="Protein kinase-like (PK-like)"/>
    <property type="match status" value="1"/>
</dbReference>
<comment type="caution">
    <text evidence="3">The sequence shown here is derived from an EMBL/GenBank/DDBJ whole genome shotgun (WGS) entry which is preliminary data.</text>
</comment>
<dbReference type="PROSITE" id="PS00109">
    <property type="entry name" value="PROTEIN_KINASE_TYR"/>
    <property type="match status" value="1"/>
</dbReference>
<evidence type="ECO:0000313" key="3">
    <source>
        <dbReference type="EMBL" id="KAJ7637519.1"/>
    </source>
</evidence>
<dbReference type="AlphaFoldDB" id="A0AAD7FTS4"/>
<dbReference type="GO" id="GO:0004672">
    <property type="term" value="F:protein kinase activity"/>
    <property type="evidence" value="ECO:0007669"/>
    <property type="project" value="InterPro"/>
</dbReference>
<keyword evidence="4" id="KW-1185">Reference proteome</keyword>
<sequence length="682" mass="77634">MLSDDFAGVITIANFLESMPMSERRRTIPDIVAASATLLEAASEALGKAEKEDDMAETLINYLKEVVSNFPDGNKPLIADTHTRLFAALDKGGHYTKPDITASRPGMGQPQKWDWPCAGTVIELKYRTDIFDGDNIKETKESQDALIQLAKSARSFHARLFRFDRSGFKVSTAFDWKTDDTVFPTFLWRLYNPTRRNRTDPIRMYGEDDTFHYSFSDATVHSLWVQAVRFSTDDAVPPKRASNPVRCFTIGIPLATSDGLFSRATLVYRVIVEDDADSDNPVVYALKDAWRQACRRPEVDFYDVIARYCKDNNVVDDEMAKCHGSLDLSVEAPGYDHDLHKTHSTASNRDELERHHMRSLLTPVGVPLNTFQSTKDFARALQTAIIHHKIAHDAGVLHRDVSEGNILFQEIGTTSKAFLVDWDYAQFTQIGLENFNRWFGDRKAANEGYETIEKSLKDLTVWDLSFLGHRINERPYGGHAIWHDLESFYWLFIWCILRYTPHTHADRALACAHLFDTRKPGPKSGWLQDPSPIDVELPFHQLAEGLRWAVVGQNPTRAGLSKKYAILASPVSLTYERLLAVFTDELSQPGWPEDDIALPFYAPSLDEATETKKGKTQSQSLQQFAIKQQHELRKRPLDRDEGTALPLLQAAPIPRSRPQKGARQRRAYQYRLLRRYRLGAKR</sequence>
<reference evidence="3" key="1">
    <citation type="submission" date="2023-03" db="EMBL/GenBank/DDBJ databases">
        <title>Massive genome expansion in bonnet fungi (Mycena s.s.) driven by repeated elements and novel gene families across ecological guilds.</title>
        <authorList>
            <consortium name="Lawrence Berkeley National Laboratory"/>
            <person name="Harder C.B."/>
            <person name="Miyauchi S."/>
            <person name="Viragh M."/>
            <person name="Kuo A."/>
            <person name="Thoen E."/>
            <person name="Andreopoulos B."/>
            <person name="Lu D."/>
            <person name="Skrede I."/>
            <person name="Drula E."/>
            <person name="Henrissat B."/>
            <person name="Morin E."/>
            <person name="Kohler A."/>
            <person name="Barry K."/>
            <person name="LaButti K."/>
            <person name="Morin E."/>
            <person name="Salamov A."/>
            <person name="Lipzen A."/>
            <person name="Mereny Z."/>
            <person name="Hegedus B."/>
            <person name="Baldrian P."/>
            <person name="Stursova M."/>
            <person name="Weitz H."/>
            <person name="Taylor A."/>
            <person name="Grigoriev I.V."/>
            <person name="Nagy L.G."/>
            <person name="Martin F."/>
            <person name="Kauserud H."/>
        </authorList>
    </citation>
    <scope>NUCLEOTIDE SEQUENCE</scope>
    <source>
        <strain evidence="3">CBHHK067</strain>
    </source>
</reference>
<feature type="region of interest" description="Disordered" evidence="1">
    <location>
        <begin position="629"/>
        <end position="664"/>
    </location>
</feature>